<keyword evidence="7 16" id="KW-0732">Signal</keyword>
<evidence type="ECO:0000256" key="1">
    <source>
        <dbReference type="ARBA" id="ARBA00004571"/>
    </source>
</evidence>
<dbReference type="OrthoDB" id="7386960at2"/>
<evidence type="ECO:0000256" key="7">
    <source>
        <dbReference type="ARBA" id="ARBA00022729"/>
    </source>
</evidence>
<evidence type="ECO:0000313" key="20">
    <source>
        <dbReference type="Proteomes" id="UP000267464"/>
    </source>
</evidence>
<evidence type="ECO:0000259" key="18">
    <source>
        <dbReference type="Pfam" id="PF07715"/>
    </source>
</evidence>
<evidence type="ECO:0000256" key="3">
    <source>
        <dbReference type="ARBA" id="ARBA00022448"/>
    </source>
</evidence>
<keyword evidence="5" id="KW-0410">Iron transport</keyword>
<evidence type="ECO:0000256" key="2">
    <source>
        <dbReference type="ARBA" id="ARBA00009810"/>
    </source>
</evidence>
<dbReference type="EMBL" id="QUSW01000001">
    <property type="protein sequence ID" value="RQP26758.1"/>
    <property type="molecule type" value="Genomic_DNA"/>
</dbReference>
<evidence type="ECO:0000259" key="17">
    <source>
        <dbReference type="Pfam" id="PF00593"/>
    </source>
</evidence>
<keyword evidence="10 15" id="KW-0798">TonB box</keyword>
<evidence type="ECO:0000256" key="8">
    <source>
        <dbReference type="ARBA" id="ARBA00023004"/>
    </source>
</evidence>
<keyword evidence="8" id="KW-0408">Iron</keyword>
<keyword evidence="4 14" id="KW-1134">Transmembrane beta strand</keyword>
<organism evidence="19 20">
    <name type="scientific">Piscinibacter terrae</name>
    <dbReference type="NCBI Taxonomy" id="2496871"/>
    <lineage>
        <taxon>Bacteria</taxon>
        <taxon>Pseudomonadati</taxon>
        <taxon>Pseudomonadota</taxon>
        <taxon>Betaproteobacteria</taxon>
        <taxon>Burkholderiales</taxon>
        <taxon>Sphaerotilaceae</taxon>
        <taxon>Piscinibacter</taxon>
    </lineage>
</organism>
<dbReference type="Gene3D" id="2.40.170.20">
    <property type="entry name" value="TonB-dependent receptor, beta-barrel domain"/>
    <property type="match status" value="1"/>
</dbReference>
<protein>
    <submittedName>
        <fullName evidence="19">TonB-dependent receptor</fullName>
    </submittedName>
</protein>
<dbReference type="InterPro" id="IPR039426">
    <property type="entry name" value="TonB-dep_rcpt-like"/>
</dbReference>
<feature type="signal peptide" evidence="16">
    <location>
        <begin position="1"/>
        <end position="16"/>
    </location>
</feature>
<comment type="caution">
    <text evidence="19">The sequence shown here is derived from an EMBL/GenBank/DDBJ whole genome shotgun (WGS) entry which is preliminary data.</text>
</comment>
<keyword evidence="9" id="KW-0406">Ion transport</keyword>
<dbReference type="InterPro" id="IPR037066">
    <property type="entry name" value="Plug_dom_sf"/>
</dbReference>
<keyword evidence="3 14" id="KW-0813">Transport</keyword>
<name>A0A3N7HWK0_9BURK</name>
<dbReference type="InterPro" id="IPR036942">
    <property type="entry name" value="Beta-barrel_TonB_sf"/>
</dbReference>
<dbReference type="SUPFAM" id="SSF56935">
    <property type="entry name" value="Porins"/>
    <property type="match status" value="1"/>
</dbReference>
<feature type="chain" id="PRO_5018302852" evidence="16">
    <location>
        <begin position="17"/>
        <end position="808"/>
    </location>
</feature>
<keyword evidence="11 14" id="KW-0472">Membrane</keyword>
<dbReference type="Gene3D" id="2.170.130.10">
    <property type="entry name" value="TonB-dependent receptor, plug domain"/>
    <property type="match status" value="1"/>
</dbReference>
<keyword evidence="20" id="KW-1185">Reference proteome</keyword>
<evidence type="ECO:0000256" key="14">
    <source>
        <dbReference type="PROSITE-ProRule" id="PRU01360"/>
    </source>
</evidence>
<dbReference type="Proteomes" id="UP000267464">
    <property type="component" value="Unassembled WGS sequence"/>
</dbReference>
<evidence type="ECO:0000256" key="4">
    <source>
        <dbReference type="ARBA" id="ARBA00022452"/>
    </source>
</evidence>
<comment type="similarity">
    <text evidence="2 14 15">Belongs to the TonB-dependent receptor family.</text>
</comment>
<dbReference type="PANTHER" id="PTHR32552:SF89">
    <property type="entry name" value="CATECHOLATE SIDEROPHORE RECEPTOR FIU"/>
    <property type="match status" value="1"/>
</dbReference>
<evidence type="ECO:0000256" key="11">
    <source>
        <dbReference type="ARBA" id="ARBA00023136"/>
    </source>
</evidence>
<keyword evidence="12 19" id="KW-0675">Receptor</keyword>
<evidence type="ECO:0000256" key="16">
    <source>
        <dbReference type="SAM" id="SignalP"/>
    </source>
</evidence>
<dbReference type="Pfam" id="PF00593">
    <property type="entry name" value="TonB_dep_Rec_b-barrel"/>
    <property type="match status" value="1"/>
</dbReference>
<evidence type="ECO:0000256" key="10">
    <source>
        <dbReference type="ARBA" id="ARBA00023077"/>
    </source>
</evidence>
<evidence type="ECO:0000256" key="6">
    <source>
        <dbReference type="ARBA" id="ARBA00022692"/>
    </source>
</evidence>
<feature type="domain" description="TonB-dependent receptor plug" evidence="18">
    <location>
        <begin position="55"/>
        <end position="166"/>
    </location>
</feature>
<dbReference type="GO" id="GO:0015344">
    <property type="term" value="F:siderophore uptake transmembrane transporter activity"/>
    <property type="evidence" value="ECO:0007669"/>
    <property type="project" value="TreeGrafter"/>
</dbReference>
<evidence type="ECO:0000256" key="9">
    <source>
        <dbReference type="ARBA" id="ARBA00023065"/>
    </source>
</evidence>
<evidence type="ECO:0000256" key="12">
    <source>
        <dbReference type="ARBA" id="ARBA00023170"/>
    </source>
</evidence>
<dbReference type="Pfam" id="PF07715">
    <property type="entry name" value="Plug"/>
    <property type="match status" value="1"/>
</dbReference>
<proteinExistence type="inferred from homology"/>
<feature type="domain" description="TonB-dependent receptor-like beta-barrel" evidence="17">
    <location>
        <begin position="388"/>
        <end position="767"/>
    </location>
</feature>
<accession>A0A3N7HWK0</accession>
<keyword evidence="6 14" id="KW-0812">Transmembrane</keyword>
<dbReference type="InterPro" id="IPR012910">
    <property type="entry name" value="Plug_dom"/>
</dbReference>
<keyword evidence="13 14" id="KW-0998">Cell outer membrane</keyword>
<evidence type="ECO:0000313" key="19">
    <source>
        <dbReference type="EMBL" id="RQP26758.1"/>
    </source>
</evidence>
<reference evidence="19 20" key="2">
    <citation type="submission" date="2018-12" db="EMBL/GenBank/DDBJ databases">
        <title>Rhizobacter gummiphilus sp. nov., a rubber-degrading bacterium isolated from the soil of a botanical garden in Japan.</title>
        <authorList>
            <person name="Shunsuke S.S."/>
        </authorList>
    </citation>
    <scope>NUCLEOTIDE SEQUENCE [LARGE SCALE GENOMIC DNA]</scope>
    <source>
        <strain evidence="19 20">S-16</strain>
    </source>
</reference>
<gene>
    <name evidence="19" type="ORF">DZC73_00305</name>
</gene>
<reference evidence="19 20" key="1">
    <citation type="submission" date="2018-08" db="EMBL/GenBank/DDBJ databases">
        <authorList>
            <person name="Khan S.A."/>
            <person name="Jeon C.O."/>
            <person name="Chun B.H."/>
            <person name="Jeong S.E."/>
        </authorList>
    </citation>
    <scope>NUCLEOTIDE SEQUENCE [LARGE SCALE GENOMIC DNA]</scope>
    <source>
        <strain evidence="19 20">S-16</strain>
    </source>
</reference>
<dbReference type="InterPro" id="IPR000531">
    <property type="entry name" value="Beta-barrel_TonB"/>
</dbReference>
<evidence type="ECO:0000256" key="15">
    <source>
        <dbReference type="RuleBase" id="RU003357"/>
    </source>
</evidence>
<evidence type="ECO:0000256" key="13">
    <source>
        <dbReference type="ARBA" id="ARBA00023237"/>
    </source>
</evidence>
<dbReference type="GO" id="GO:0009279">
    <property type="term" value="C:cell outer membrane"/>
    <property type="evidence" value="ECO:0007669"/>
    <property type="project" value="UniProtKB-SubCell"/>
</dbReference>
<dbReference type="PANTHER" id="PTHR32552">
    <property type="entry name" value="FERRICHROME IRON RECEPTOR-RELATED"/>
    <property type="match status" value="1"/>
</dbReference>
<comment type="subcellular location">
    <subcellularLocation>
        <location evidence="1 14">Cell outer membrane</location>
        <topology evidence="1 14">Multi-pass membrane protein</topology>
    </subcellularLocation>
</comment>
<dbReference type="PROSITE" id="PS52016">
    <property type="entry name" value="TONB_DEPENDENT_REC_3"/>
    <property type="match status" value="1"/>
</dbReference>
<sequence>MSSAVLAALASMSAQAQDAAPAPAAAASAPAPKAPVEKLEAVIVTGTARSEGLKKLDASFSITTAGEEQIKDAAPASAADLLKIVPGVSVETTGGQTGNNIEVRGFAATGDAPWTSFQLNGATIYAVPTLSFFEGSSLFRLDDTIERVEVLRGGPSPIFADGNPGATVNFIMKKGGNVPEGGLRVTTGTGDLRRVDTYYAGKISDGWYGSFGGFYRTTQGVRDTQFPSDRGGQFSAMLTRKLEDNGELSIYGRVLNDKNTFFLPIPLLTSNGGHTLDSYPGFPAQTATFIGNELRQVAFESTPGTPPGKTKIDMADGRGVQMQLYGVNLDKKLGDWTIANKSNTMSGTVPTYAWFTGANPSTLDEFIAANLNGSTGGSGTYVNNGGGAVAGTTQVLPVSAWAVVKKLQSFTNDFRISRDLNERNTLTLGAYFSDYSSQDDWSLGNTFLTTLQQNGRLVDVTLTGNPAGDKVLTKNGQLSGAFFNLNANYNGQNMALFAADEWKASEKLRVDGGVRYERQRINGTISNASGVDLDGNPNTLYNNGVSVVNGTANTVSQTDHHVSWTAGANYYLTPDISAFGRLNSGFQFPSFDGLRNGQKQTTTVKQYEVGVKTSTKLYSLYLTGFYNDFSGLSFQQITTTGIITNVAGSKAKGIELEGSVRPLPGLELTATGDYLDAKYADFAVGPGDDRTGNRVIRQPKMQFRFTPSYKFNTELGTFKAFATFSYIGERFNDTQNLQILPKYHTLDAGFVAHLANGIDVRLTGTNLTNSIGITEGNTRVTTAGVSNGVFLGRPIFGRAAELSVGFNF</sequence>
<dbReference type="AlphaFoldDB" id="A0A3N7HWK0"/>
<evidence type="ECO:0000256" key="5">
    <source>
        <dbReference type="ARBA" id="ARBA00022496"/>
    </source>
</evidence>